<dbReference type="VEuPathDB" id="VectorBase:PPAI010757"/>
<evidence type="ECO:0000313" key="2">
    <source>
        <dbReference type="EnsemblMetazoa" id="PPAI010757-PA"/>
    </source>
</evidence>
<proteinExistence type="predicted"/>
<protein>
    <recommendedName>
        <fullName evidence="1">DUF7064 domain-containing protein</fullName>
    </recommendedName>
</protein>
<reference evidence="2" key="1">
    <citation type="submission" date="2022-08" db="UniProtKB">
        <authorList>
            <consortium name="EnsemblMetazoa"/>
        </authorList>
    </citation>
    <scope>IDENTIFICATION</scope>
    <source>
        <strain evidence="2">Israel</strain>
    </source>
</reference>
<accession>A0A1B0DQG6</accession>
<dbReference type="Pfam" id="PF23212">
    <property type="entry name" value="DUF7064"/>
    <property type="match status" value="1"/>
</dbReference>
<dbReference type="PANTHER" id="PTHR34717">
    <property type="entry name" value="EG:BACR7A4.20 PROTEIN"/>
    <property type="match status" value="1"/>
</dbReference>
<dbReference type="EnsemblMetazoa" id="PPAI010757-RA">
    <property type="protein sequence ID" value="PPAI010757-PA"/>
    <property type="gene ID" value="PPAI010757"/>
</dbReference>
<dbReference type="PANTHER" id="PTHR34717:SF1">
    <property type="entry name" value="EG:BACR7A4.20 PROTEIN"/>
    <property type="match status" value="1"/>
</dbReference>
<evidence type="ECO:0000313" key="3">
    <source>
        <dbReference type="Proteomes" id="UP000092462"/>
    </source>
</evidence>
<dbReference type="Proteomes" id="UP000092462">
    <property type="component" value="Unassembled WGS sequence"/>
</dbReference>
<organism evidence="2 3">
    <name type="scientific">Phlebotomus papatasi</name>
    <name type="common">Sandfly</name>
    <dbReference type="NCBI Taxonomy" id="29031"/>
    <lineage>
        <taxon>Eukaryota</taxon>
        <taxon>Metazoa</taxon>
        <taxon>Ecdysozoa</taxon>
        <taxon>Arthropoda</taxon>
        <taxon>Hexapoda</taxon>
        <taxon>Insecta</taxon>
        <taxon>Pterygota</taxon>
        <taxon>Neoptera</taxon>
        <taxon>Endopterygota</taxon>
        <taxon>Diptera</taxon>
        <taxon>Nematocera</taxon>
        <taxon>Psychodoidea</taxon>
        <taxon>Psychodidae</taxon>
        <taxon>Phlebotomus</taxon>
        <taxon>Phlebotomus</taxon>
    </lineage>
</organism>
<sequence length="411" mass="47858">MIGLGFYYEIILAAFLILYLYYKNHRPRSVICGVYRQDAKFSTIKYILMAILLKLRQKSKILRLRVRKYFSGDIEPHNSDDLDQVQPLSYHKNAIDAVYFNGSSEDQQVLMCGLARRKNNLVNGFLYLRVPEFSDKFLLSPQLPDTNLYQTESDGNQFKAEGLHLKPLIPMKTWKIIYKGKMQFESAKSEAFDVELNATFTSNLPVFNYDTDMHFSSAARAMSRESWTREYFENLKTFHQTHYEQYGDVKGYVLIEDEKYDISVNSVRDHSFGLQRDWRIFHRYVMHFFTLEDGTRITIGVISIPVNFSSIVVGFVTDSEGKKNHPVTDCNFKLYQHGENGNPPKNYAFTFTTELKTYLVEVNSYAIQEFFIGLERESRVVELLSRFTVNGVRGWGAAEWQYRNLSGPPRS</sequence>
<dbReference type="AlphaFoldDB" id="A0A1B0DQG6"/>
<dbReference type="InterPro" id="IPR055492">
    <property type="entry name" value="DUF7064"/>
</dbReference>
<name>A0A1B0DQG6_PHLPP</name>
<evidence type="ECO:0000259" key="1">
    <source>
        <dbReference type="Pfam" id="PF23212"/>
    </source>
</evidence>
<feature type="domain" description="DUF7064" evidence="1">
    <location>
        <begin position="277"/>
        <end position="401"/>
    </location>
</feature>
<dbReference type="VEuPathDB" id="VectorBase:PPAPM1_012335"/>
<dbReference type="EMBL" id="AJVK01019112">
    <property type="status" value="NOT_ANNOTATED_CDS"/>
    <property type="molecule type" value="Genomic_DNA"/>
</dbReference>
<keyword evidence="3" id="KW-1185">Reference proteome</keyword>